<evidence type="ECO:0000256" key="15">
    <source>
        <dbReference type="ARBA" id="ARBA00065466"/>
    </source>
</evidence>
<dbReference type="FunFam" id="2.60.40.150:FF:000099">
    <property type="entry name" value="Copine 3"/>
    <property type="match status" value="1"/>
</dbReference>
<dbReference type="CDD" id="cd04047">
    <property type="entry name" value="C2B_Copine"/>
    <property type="match status" value="1"/>
</dbReference>
<dbReference type="Proteomes" id="UP000324222">
    <property type="component" value="Unassembled WGS sequence"/>
</dbReference>
<keyword evidence="12" id="KW-0472">Membrane</keyword>
<dbReference type="PANTHER" id="PTHR10857">
    <property type="entry name" value="COPINE"/>
    <property type="match status" value="1"/>
</dbReference>
<protein>
    <recommendedName>
        <fullName evidence="16">Copine-3</fullName>
    </recommendedName>
    <alternativeName>
        <fullName evidence="17">Copine III</fullName>
    </alternativeName>
</protein>
<organism evidence="20 21">
    <name type="scientific">Portunus trituberculatus</name>
    <name type="common">Swimming crab</name>
    <name type="synonym">Neptunus trituberculatus</name>
    <dbReference type="NCBI Taxonomy" id="210409"/>
    <lineage>
        <taxon>Eukaryota</taxon>
        <taxon>Metazoa</taxon>
        <taxon>Ecdysozoa</taxon>
        <taxon>Arthropoda</taxon>
        <taxon>Crustacea</taxon>
        <taxon>Multicrustacea</taxon>
        <taxon>Malacostraca</taxon>
        <taxon>Eumalacostraca</taxon>
        <taxon>Eucarida</taxon>
        <taxon>Decapoda</taxon>
        <taxon>Pleocyemata</taxon>
        <taxon>Brachyura</taxon>
        <taxon>Eubrachyura</taxon>
        <taxon>Portunoidea</taxon>
        <taxon>Portunidae</taxon>
        <taxon>Portuninae</taxon>
        <taxon>Portunus</taxon>
    </lineage>
</organism>
<comment type="caution">
    <text evidence="20">The sequence shown here is derived from an EMBL/GenBank/DDBJ whole genome shotgun (WGS) entry which is preliminary data.</text>
</comment>
<dbReference type="PANTHER" id="PTHR10857:SF106">
    <property type="entry name" value="C2 DOMAIN-CONTAINING PROTEIN"/>
    <property type="match status" value="1"/>
</dbReference>
<dbReference type="GO" id="GO:0005886">
    <property type="term" value="C:plasma membrane"/>
    <property type="evidence" value="ECO:0007669"/>
    <property type="project" value="UniProtKB-SubCell"/>
</dbReference>
<evidence type="ECO:0000256" key="2">
    <source>
        <dbReference type="ARBA" id="ARBA00004236"/>
    </source>
</evidence>
<dbReference type="AlphaFoldDB" id="A0A5B7DPT8"/>
<dbReference type="CDD" id="cd04048">
    <property type="entry name" value="C2A_Copine"/>
    <property type="match status" value="1"/>
</dbReference>
<evidence type="ECO:0000256" key="3">
    <source>
        <dbReference type="ARBA" id="ARBA00004246"/>
    </source>
</evidence>
<name>A0A5B7DPT8_PORTR</name>
<evidence type="ECO:0000256" key="4">
    <source>
        <dbReference type="ARBA" id="ARBA00004496"/>
    </source>
</evidence>
<dbReference type="GO" id="GO:0005737">
    <property type="term" value="C:cytoplasm"/>
    <property type="evidence" value="ECO:0007669"/>
    <property type="project" value="UniProtKB-SubCell"/>
</dbReference>
<evidence type="ECO:0000256" key="10">
    <source>
        <dbReference type="ARBA" id="ARBA00022837"/>
    </source>
</evidence>
<evidence type="ECO:0000256" key="1">
    <source>
        <dbReference type="ARBA" id="ARBA00004123"/>
    </source>
</evidence>
<keyword evidence="5" id="KW-1003">Cell membrane</keyword>
<feature type="region of interest" description="Disordered" evidence="18">
    <location>
        <begin position="1"/>
        <end position="31"/>
    </location>
</feature>
<keyword evidence="6" id="KW-0963">Cytoplasm</keyword>
<dbReference type="GO" id="GO:0005634">
    <property type="term" value="C:nucleus"/>
    <property type="evidence" value="ECO:0007669"/>
    <property type="project" value="UniProtKB-SubCell"/>
</dbReference>
<evidence type="ECO:0000256" key="9">
    <source>
        <dbReference type="ARBA" id="ARBA00022737"/>
    </source>
</evidence>
<dbReference type="InterPro" id="IPR000008">
    <property type="entry name" value="C2_dom"/>
</dbReference>
<feature type="domain" description="C2" evidence="19">
    <location>
        <begin position="187"/>
        <end position="301"/>
    </location>
</feature>
<comment type="subunit">
    <text evidence="15">Monomer. Interacts with ERBB2 (preferentially with the tyrosine phosphorylated form); this interaction occurs at the cell membrane and is increased in a growth factor heregulin-dependent manner. Interacts with SHC1; this interaction may mediate the binding of CPNE3 with ERBB2. Interacts with RACK1.</text>
</comment>
<keyword evidence="8" id="KW-0479">Metal-binding</keyword>
<dbReference type="FunFam" id="2.60.40.150:FF:000042">
    <property type="entry name" value="Copine 3"/>
    <property type="match status" value="1"/>
</dbReference>
<dbReference type="InterPro" id="IPR037768">
    <property type="entry name" value="C2B_Copine"/>
</dbReference>
<keyword evidence="21" id="KW-1185">Reference proteome</keyword>
<comment type="subcellular location">
    <subcellularLocation>
        <location evidence="3">Cell junction</location>
        <location evidence="3">Focal adhesion</location>
    </subcellularLocation>
    <subcellularLocation>
        <location evidence="2">Cell membrane</location>
    </subcellularLocation>
    <subcellularLocation>
        <location evidence="4">Cytoplasm</location>
    </subcellularLocation>
    <subcellularLocation>
        <location evidence="1">Nucleus</location>
    </subcellularLocation>
</comment>
<dbReference type="Gene3D" id="2.60.40.150">
    <property type="entry name" value="C2 domain"/>
    <property type="match status" value="2"/>
</dbReference>
<sequence>MSKRQLNNEKRMQAGGMPPMGGPPGPPQMVPMSKVEISISAKGLKDKDAFSKSDPLCIVYVKEMGQDRFQEVGRTEMIKDSLNPQWVRKIELDYRFEERQVLRFAIYDWDNKSSKPDDQDKLGTVECSLGEIMGRQGSQCTYVWVCPNPTLPYPTLPYPTLKNPNKLDPNPPLPNSPVPPQLSKTIQGGTGVLTMEGDEVSSSKEVVTMELTGTDLDKKDFLGKSDPFLIFYRCNDSSQYLAAHKTEVIKKTLNPVWKPIIVPSRTLCSGDHGRSIKIECYDWDSDGSHDLIGECYTNLER</sequence>
<feature type="domain" description="C2" evidence="19">
    <location>
        <begin position="14"/>
        <end position="142"/>
    </location>
</feature>
<keyword evidence="11" id="KW-0965">Cell junction</keyword>
<keyword evidence="13" id="KW-0539">Nucleus</keyword>
<reference evidence="20 21" key="1">
    <citation type="submission" date="2019-05" db="EMBL/GenBank/DDBJ databases">
        <title>Another draft genome of Portunus trituberculatus and its Hox gene families provides insights of decapod evolution.</title>
        <authorList>
            <person name="Jeong J.-H."/>
            <person name="Song I."/>
            <person name="Kim S."/>
            <person name="Choi T."/>
            <person name="Kim D."/>
            <person name="Ryu S."/>
            <person name="Kim W."/>
        </authorList>
    </citation>
    <scope>NUCLEOTIDE SEQUENCE [LARGE SCALE GENOMIC DNA]</scope>
    <source>
        <tissue evidence="20">Muscle</tissue>
    </source>
</reference>
<evidence type="ECO:0000313" key="21">
    <source>
        <dbReference type="Proteomes" id="UP000324222"/>
    </source>
</evidence>
<dbReference type="GO" id="GO:0005544">
    <property type="term" value="F:calcium-dependent phospholipid binding"/>
    <property type="evidence" value="ECO:0007669"/>
    <property type="project" value="InterPro"/>
</dbReference>
<dbReference type="GO" id="GO:0046872">
    <property type="term" value="F:metal ion binding"/>
    <property type="evidence" value="ECO:0007669"/>
    <property type="project" value="UniProtKB-KW"/>
</dbReference>
<evidence type="ECO:0000256" key="12">
    <source>
        <dbReference type="ARBA" id="ARBA00023136"/>
    </source>
</evidence>
<evidence type="ECO:0000256" key="14">
    <source>
        <dbReference type="ARBA" id="ARBA00058857"/>
    </source>
</evidence>
<dbReference type="InterPro" id="IPR035892">
    <property type="entry name" value="C2_domain_sf"/>
</dbReference>
<evidence type="ECO:0000313" key="20">
    <source>
        <dbReference type="EMBL" id="MPC23661.1"/>
    </source>
</evidence>
<evidence type="ECO:0000256" key="5">
    <source>
        <dbReference type="ARBA" id="ARBA00022475"/>
    </source>
</evidence>
<evidence type="ECO:0000256" key="17">
    <source>
        <dbReference type="ARBA" id="ARBA00076171"/>
    </source>
</evidence>
<dbReference type="SUPFAM" id="SSF49562">
    <property type="entry name" value="C2 domain (Calcium/lipid-binding domain, CaLB)"/>
    <property type="match status" value="2"/>
</dbReference>
<dbReference type="InterPro" id="IPR045052">
    <property type="entry name" value="Copine"/>
</dbReference>
<evidence type="ECO:0000259" key="19">
    <source>
        <dbReference type="PROSITE" id="PS50004"/>
    </source>
</evidence>
<dbReference type="OrthoDB" id="5855668at2759"/>
<evidence type="ECO:0000256" key="8">
    <source>
        <dbReference type="ARBA" id="ARBA00022723"/>
    </source>
</evidence>
<gene>
    <name evidence="20" type="primary">Cpne5</name>
    <name evidence="20" type="ORF">E2C01_016721</name>
</gene>
<feature type="compositionally biased region" description="Pro residues" evidence="18">
    <location>
        <begin position="20"/>
        <end position="29"/>
    </location>
</feature>
<dbReference type="GO" id="GO:0071277">
    <property type="term" value="P:cellular response to calcium ion"/>
    <property type="evidence" value="ECO:0007669"/>
    <property type="project" value="UniProtKB-ARBA"/>
</dbReference>
<dbReference type="PROSITE" id="PS50004">
    <property type="entry name" value="C2"/>
    <property type="match status" value="2"/>
</dbReference>
<proteinExistence type="predicted"/>
<keyword evidence="9" id="KW-0677">Repeat</keyword>
<dbReference type="Pfam" id="PF00168">
    <property type="entry name" value="C2"/>
    <property type="match status" value="2"/>
</dbReference>
<accession>A0A5B7DPT8</accession>
<comment type="function">
    <text evidence="14">Calcium-dependent phospholipid-binding protein that plays a role in ERBB2-mediated tumor cell migration in response to growth factor heregulin stimulation.</text>
</comment>
<feature type="compositionally biased region" description="Basic and acidic residues" evidence="18">
    <location>
        <begin position="1"/>
        <end position="12"/>
    </location>
</feature>
<dbReference type="EMBL" id="VSRR010001237">
    <property type="protein sequence ID" value="MPC23661.1"/>
    <property type="molecule type" value="Genomic_DNA"/>
</dbReference>
<evidence type="ECO:0000256" key="13">
    <source>
        <dbReference type="ARBA" id="ARBA00023242"/>
    </source>
</evidence>
<dbReference type="SMART" id="SM00239">
    <property type="entry name" value="C2"/>
    <property type="match status" value="2"/>
</dbReference>
<dbReference type="GO" id="GO:0005925">
    <property type="term" value="C:focal adhesion"/>
    <property type="evidence" value="ECO:0007669"/>
    <property type="project" value="UniProtKB-SubCell"/>
</dbReference>
<evidence type="ECO:0000256" key="6">
    <source>
        <dbReference type="ARBA" id="ARBA00022490"/>
    </source>
</evidence>
<evidence type="ECO:0000256" key="16">
    <source>
        <dbReference type="ARBA" id="ARBA00074834"/>
    </source>
</evidence>
<keyword evidence="10" id="KW-0106">Calcium</keyword>
<keyword evidence="7" id="KW-0597">Phosphoprotein</keyword>
<evidence type="ECO:0000256" key="11">
    <source>
        <dbReference type="ARBA" id="ARBA00022949"/>
    </source>
</evidence>
<evidence type="ECO:0000256" key="18">
    <source>
        <dbReference type="SAM" id="MobiDB-lite"/>
    </source>
</evidence>
<evidence type="ECO:0000256" key="7">
    <source>
        <dbReference type="ARBA" id="ARBA00022553"/>
    </source>
</evidence>